<evidence type="ECO:0000256" key="3">
    <source>
        <dbReference type="ARBA" id="ARBA00022737"/>
    </source>
</evidence>
<comment type="caution">
    <text evidence="10">The sequence shown here is derived from an EMBL/GenBank/DDBJ whole genome shotgun (WGS) entry which is preliminary data.</text>
</comment>
<keyword evidence="3" id="KW-0677">Repeat</keyword>
<proteinExistence type="predicted"/>
<dbReference type="InterPro" id="IPR016152">
    <property type="entry name" value="PTrfase/Anion_transptr"/>
</dbReference>
<dbReference type="SUPFAM" id="SSF63520">
    <property type="entry name" value="PTS-regulatory domain, PRD"/>
    <property type="match status" value="2"/>
</dbReference>
<dbReference type="Gene3D" id="1.10.10.10">
    <property type="entry name" value="Winged helix-like DNA-binding domain superfamily/Winged helix DNA-binding domain"/>
    <property type="match status" value="1"/>
</dbReference>
<dbReference type="InterPro" id="IPR007737">
    <property type="entry name" value="Mga_HTH"/>
</dbReference>
<dbReference type="Pfam" id="PF08279">
    <property type="entry name" value="HTH_11"/>
    <property type="match status" value="1"/>
</dbReference>
<feature type="domain" description="PRD" evidence="9">
    <location>
        <begin position="197"/>
        <end position="302"/>
    </location>
</feature>
<comment type="subunit">
    <text evidence="1">Homodimer or homotrimer. Seems to be a monomer when not phosphorylated.</text>
</comment>
<dbReference type="GO" id="GO:0008982">
    <property type="term" value="F:protein-N(PI)-phosphohistidine-sugar phosphotransferase activity"/>
    <property type="evidence" value="ECO:0007669"/>
    <property type="project" value="InterPro"/>
</dbReference>
<dbReference type="CDD" id="cd05568">
    <property type="entry name" value="PTS_IIB_bgl_like"/>
    <property type="match status" value="1"/>
</dbReference>
<evidence type="ECO:0000256" key="2">
    <source>
        <dbReference type="ARBA" id="ARBA00022679"/>
    </source>
</evidence>
<dbReference type="GO" id="GO:0009401">
    <property type="term" value="P:phosphoenolpyruvate-dependent sugar phosphotransferase system"/>
    <property type="evidence" value="ECO:0007669"/>
    <property type="project" value="InterPro"/>
</dbReference>
<dbReference type="AlphaFoldDB" id="A0A4R6BT10"/>
<dbReference type="RefSeq" id="WP_133444513.1">
    <property type="nucleotide sequence ID" value="NZ_SCWB01000019.1"/>
</dbReference>
<evidence type="ECO:0000256" key="1">
    <source>
        <dbReference type="ARBA" id="ARBA00011798"/>
    </source>
</evidence>
<evidence type="ECO:0000259" key="8">
    <source>
        <dbReference type="PROSITE" id="PS51099"/>
    </source>
</evidence>
<evidence type="ECO:0000256" key="6">
    <source>
        <dbReference type="ARBA" id="ARBA00023163"/>
    </source>
</evidence>
<keyword evidence="6" id="KW-0804">Transcription</keyword>
<accession>A0A4R6BT10</accession>
<dbReference type="Pfam" id="PF05043">
    <property type="entry name" value="Mga"/>
    <property type="match status" value="1"/>
</dbReference>
<reference evidence="10 11" key="1">
    <citation type="submission" date="2019-01" db="EMBL/GenBank/DDBJ databases">
        <title>Draft genome sequences of the type strains of six Macrococcus species.</title>
        <authorList>
            <person name="Mazhar S."/>
            <person name="Altermann E."/>
            <person name="Hill C."/>
            <person name="Mcauliffe O."/>
        </authorList>
    </citation>
    <scope>NUCLEOTIDE SEQUENCE [LARGE SCALE GENOMIC DNA]</scope>
    <source>
        <strain evidence="10 11">CCM4815</strain>
    </source>
</reference>
<dbReference type="SUPFAM" id="SSF52794">
    <property type="entry name" value="PTS system IIB component-like"/>
    <property type="match status" value="1"/>
</dbReference>
<keyword evidence="5" id="KW-0010">Activator</keyword>
<dbReference type="InterPro" id="IPR013011">
    <property type="entry name" value="PTS_EIIB_2"/>
</dbReference>
<evidence type="ECO:0000256" key="4">
    <source>
        <dbReference type="ARBA" id="ARBA00023015"/>
    </source>
</evidence>
<dbReference type="Proteomes" id="UP000294802">
    <property type="component" value="Unassembled WGS sequence"/>
</dbReference>
<protein>
    <submittedName>
        <fullName evidence="10">PRD domain-containing protein</fullName>
    </submittedName>
</protein>
<dbReference type="InterPro" id="IPR002178">
    <property type="entry name" value="PTS_EIIA_type-2_dom"/>
</dbReference>
<dbReference type="Gene3D" id="3.40.50.2300">
    <property type="match status" value="1"/>
</dbReference>
<dbReference type="Pfam" id="PF00359">
    <property type="entry name" value="PTS_EIIA_2"/>
    <property type="match status" value="1"/>
</dbReference>
<evidence type="ECO:0000259" key="7">
    <source>
        <dbReference type="PROSITE" id="PS51094"/>
    </source>
</evidence>
<organism evidence="10 11">
    <name type="scientific">Macrococcus lamae</name>
    <dbReference type="NCBI Taxonomy" id="198484"/>
    <lineage>
        <taxon>Bacteria</taxon>
        <taxon>Bacillati</taxon>
        <taxon>Bacillota</taxon>
        <taxon>Bacilli</taxon>
        <taxon>Bacillales</taxon>
        <taxon>Staphylococcaceae</taxon>
        <taxon>Macrococcus</taxon>
    </lineage>
</organism>
<evidence type="ECO:0000256" key="5">
    <source>
        <dbReference type="ARBA" id="ARBA00023159"/>
    </source>
</evidence>
<dbReference type="PROSITE" id="PS51094">
    <property type="entry name" value="PTS_EIIA_TYPE_2"/>
    <property type="match status" value="1"/>
</dbReference>
<dbReference type="OrthoDB" id="9776005at2"/>
<dbReference type="Gene3D" id="1.10.1790.10">
    <property type="entry name" value="PRD domain"/>
    <property type="match status" value="2"/>
</dbReference>
<dbReference type="PANTHER" id="PTHR30185">
    <property type="entry name" value="CRYPTIC BETA-GLUCOSIDE BGL OPERON ANTITERMINATOR"/>
    <property type="match status" value="1"/>
</dbReference>
<keyword evidence="4" id="KW-0805">Transcription regulation</keyword>
<dbReference type="InterPro" id="IPR036388">
    <property type="entry name" value="WH-like_DNA-bd_sf"/>
</dbReference>
<dbReference type="InterPro" id="IPR011608">
    <property type="entry name" value="PRD"/>
</dbReference>
<dbReference type="GO" id="GO:0006355">
    <property type="term" value="P:regulation of DNA-templated transcription"/>
    <property type="evidence" value="ECO:0007669"/>
    <property type="project" value="InterPro"/>
</dbReference>
<feature type="domain" description="PTS EIIA type-2" evidence="7">
    <location>
        <begin position="512"/>
        <end position="669"/>
    </location>
</feature>
<feature type="domain" description="PTS EIIB type-2" evidence="8">
    <location>
        <begin position="408"/>
        <end position="496"/>
    </location>
</feature>
<keyword evidence="11" id="KW-1185">Reference proteome</keyword>
<evidence type="ECO:0000313" key="10">
    <source>
        <dbReference type="EMBL" id="TDM07006.1"/>
    </source>
</evidence>
<dbReference type="PANTHER" id="PTHR30185:SF18">
    <property type="entry name" value="TRANSCRIPTIONAL REGULATOR MTLR"/>
    <property type="match status" value="1"/>
</dbReference>
<dbReference type="Gene3D" id="3.40.930.10">
    <property type="entry name" value="Mannitol-specific EII, Chain A"/>
    <property type="match status" value="1"/>
</dbReference>
<feature type="domain" description="PRD" evidence="9">
    <location>
        <begin position="303"/>
        <end position="408"/>
    </location>
</feature>
<evidence type="ECO:0000313" key="11">
    <source>
        <dbReference type="Proteomes" id="UP000294802"/>
    </source>
</evidence>
<name>A0A4R6BT10_9STAP</name>
<dbReference type="InterPro" id="IPR013196">
    <property type="entry name" value="HTH_11"/>
</dbReference>
<dbReference type="PROSITE" id="PS51099">
    <property type="entry name" value="PTS_EIIB_TYPE_2"/>
    <property type="match status" value="1"/>
</dbReference>
<dbReference type="InterPro" id="IPR036634">
    <property type="entry name" value="PRD_sf"/>
</dbReference>
<sequence length="669" mass="75368">MQVSNREKRIIESLLKNPRSFLTIRQIAQDLGVSSRTIHRELKFVERTLGRFGLDLLRLPNKGLRIEGDSEHFNQLTDQLDAMDVLDLSMDERKVIILYTLIKAKDPVKLYGLASEIGISINKLNKELSALEMDLTRYHLELQKKRGEGLVLSGGEVNKRQLLADLMLERLNSTSVYSVIEDHFVYQTLNDEKLLEIVDMNQIFNVERLLMDELSELPYVLMETSYLTLTIHIVLAIERIRNGEQVMINEELIQALRVTPEFKVAENLAESLSHVYNVDFDLEEVVFITMHLRGAKRRADESETAIDITTEAEQLIAHVERLTGNDFEGNTVLREGILLHLVPALNRLSGGIETYNPLTDMIKADYLVLFEAVSSALARIFPDHSFPDGEIAFVVLHFGGAMKAAEEEQVLVVCTSGIGTSRILSNQIEQNFPNVTVARQASVSELKSIALDQFDHIISTVGLDIKQPYTVVNPLLPASDKQILAQIFTSPAVKRQKVTPMVHLNTYDAVVPFVVEGHALIDALYFHETDVLTLEDAIADYVAAHHITSESEELLAVIGKREDAQGFAITGSEIALPHLVHPLIERPGIALITLAKHVAAKNMDDDTQHVRYLAIMLLPEDTRLRPLVSEFSVLLMNHLESPDKLFRSRSFVVNHMKQALMQQVTQLIY</sequence>
<evidence type="ECO:0000259" key="9">
    <source>
        <dbReference type="PROSITE" id="PS51372"/>
    </source>
</evidence>
<dbReference type="EMBL" id="SCWB01000019">
    <property type="protein sequence ID" value="TDM07006.1"/>
    <property type="molecule type" value="Genomic_DNA"/>
</dbReference>
<dbReference type="InterPro" id="IPR036095">
    <property type="entry name" value="PTS_EIIB-like_sf"/>
</dbReference>
<dbReference type="SUPFAM" id="SSF55804">
    <property type="entry name" value="Phoshotransferase/anion transport protein"/>
    <property type="match status" value="1"/>
</dbReference>
<dbReference type="PROSITE" id="PS51372">
    <property type="entry name" value="PRD_2"/>
    <property type="match status" value="2"/>
</dbReference>
<dbReference type="InterPro" id="IPR050661">
    <property type="entry name" value="BglG_antiterminators"/>
</dbReference>
<gene>
    <name evidence="10" type="ORF">ERX29_09865</name>
</gene>
<dbReference type="Pfam" id="PF00874">
    <property type="entry name" value="PRD"/>
    <property type="match status" value="2"/>
</dbReference>
<keyword evidence="2" id="KW-0808">Transferase</keyword>